<organism evidence="2 3">
    <name type="scientific">Dipteronia sinensis</name>
    <dbReference type="NCBI Taxonomy" id="43782"/>
    <lineage>
        <taxon>Eukaryota</taxon>
        <taxon>Viridiplantae</taxon>
        <taxon>Streptophyta</taxon>
        <taxon>Embryophyta</taxon>
        <taxon>Tracheophyta</taxon>
        <taxon>Spermatophyta</taxon>
        <taxon>Magnoliopsida</taxon>
        <taxon>eudicotyledons</taxon>
        <taxon>Gunneridae</taxon>
        <taxon>Pentapetalae</taxon>
        <taxon>rosids</taxon>
        <taxon>malvids</taxon>
        <taxon>Sapindales</taxon>
        <taxon>Sapindaceae</taxon>
        <taxon>Hippocastanoideae</taxon>
        <taxon>Acereae</taxon>
        <taxon>Dipteronia</taxon>
    </lineage>
</organism>
<accession>A0AAE0E976</accession>
<evidence type="ECO:0000313" key="2">
    <source>
        <dbReference type="EMBL" id="KAK3219579.1"/>
    </source>
</evidence>
<dbReference type="Pfam" id="PF13966">
    <property type="entry name" value="zf-RVT"/>
    <property type="match status" value="1"/>
</dbReference>
<evidence type="ECO:0000259" key="1">
    <source>
        <dbReference type="Pfam" id="PF13966"/>
    </source>
</evidence>
<evidence type="ECO:0000313" key="3">
    <source>
        <dbReference type="Proteomes" id="UP001281410"/>
    </source>
</evidence>
<protein>
    <recommendedName>
        <fullName evidence="1">Reverse transcriptase zinc-binding domain-containing protein</fullName>
    </recommendedName>
</protein>
<keyword evidence="3" id="KW-1185">Reference proteome</keyword>
<dbReference type="EMBL" id="JANJYJ010000004">
    <property type="protein sequence ID" value="KAK3219579.1"/>
    <property type="molecule type" value="Genomic_DNA"/>
</dbReference>
<dbReference type="InterPro" id="IPR026960">
    <property type="entry name" value="RVT-Znf"/>
</dbReference>
<dbReference type="Proteomes" id="UP001281410">
    <property type="component" value="Unassembled WGS sequence"/>
</dbReference>
<feature type="domain" description="Reverse transcriptase zinc-binding" evidence="1">
    <location>
        <begin position="19"/>
        <end position="106"/>
    </location>
</feature>
<comment type="caution">
    <text evidence="2">The sequence shown here is derived from an EMBL/GenBank/DDBJ whole genome shotgun (WGS) entry which is preliminary data.</text>
</comment>
<reference evidence="2" key="1">
    <citation type="journal article" date="2023" name="Plant J.">
        <title>Genome sequences and population genomics provide insights into the demographic history, inbreeding, and mutation load of two 'living fossil' tree species of Dipteronia.</title>
        <authorList>
            <person name="Feng Y."/>
            <person name="Comes H.P."/>
            <person name="Chen J."/>
            <person name="Zhu S."/>
            <person name="Lu R."/>
            <person name="Zhang X."/>
            <person name="Li P."/>
            <person name="Qiu J."/>
            <person name="Olsen K.M."/>
            <person name="Qiu Y."/>
        </authorList>
    </citation>
    <scope>NUCLEOTIDE SEQUENCE</scope>
    <source>
        <strain evidence="2">NBL</strain>
    </source>
</reference>
<name>A0AAE0E976_9ROSI</name>
<dbReference type="AlphaFoldDB" id="A0AAE0E976"/>
<proteinExistence type="predicted"/>
<gene>
    <name evidence="2" type="ORF">Dsin_013549</name>
</gene>
<sequence length="125" mass="14670">MKETVPNVLAWTFCLDGCFTVRSFRKRLEESSTNSAFDFNLIWQGICPAKIEIFGWQLLRGRVMVRQVLRKFGFDPAYSLMCPFCNAAEESVDHLFLLCPWSWKLWNRCMSWWEVGSCINDSLKN</sequence>